<accession>A0A146G850</accession>
<dbReference type="AlphaFoldDB" id="A0A146G850"/>
<proteinExistence type="predicted"/>
<dbReference type="Pfam" id="PF06230">
    <property type="entry name" value="LpxI_C"/>
    <property type="match status" value="1"/>
</dbReference>
<feature type="domain" description="LpxI N-terminal" evidence="2">
    <location>
        <begin position="8"/>
        <end position="134"/>
    </location>
</feature>
<feature type="domain" description="LpxI C-terminal" evidence="1">
    <location>
        <begin position="138"/>
        <end position="267"/>
    </location>
</feature>
<dbReference type="Pfam" id="PF17930">
    <property type="entry name" value="LpxI_N"/>
    <property type="match status" value="1"/>
</dbReference>
<evidence type="ECO:0000259" key="2">
    <source>
        <dbReference type="Pfam" id="PF17930"/>
    </source>
</evidence>
<reference evidence="4" key="1">
    <citation type="journal article" date="2017" name="Genome Announc.">
        <title>Draft Genome Sequence of Terrimicrobium sacchariphilum NM-5T, a Facultative Anaerobic Soil Bacterium of the Class Spartobacteria.</title>
        <authorList>
            <person name="Qiu Y.L."/>
            <person name="Tourlousse D.M."/>
            <person name="Matsuura N."/>
            <person name="Ohashi A."/>
            <person name="Sekiguchi Y."/>
        </authorList>
    </citation>
    <scope>NUCLEOTIDE SEQUENCE [LARGE SCALE GENOMIC DNA]</scope>
    <source>
        <strain evidence="4">NM-5</strain>
    </source>
</reference>
<name>A0A146G850_TERSA</name>
<comment type="caution">
    <text evidence="3">The sequence shown here is derived from an EMBL/GenBank/DDBJ whole genome shotgun (WGS) entry which is preliminary data.</text>
</comment>
<sequence length="270" mass="28539">MSTPDSLFLIAGSGKYPGLVIAEARAAGVGRISLAAFEGETEQSTIAAADEVRMLRVGQLGKMLDAAKKSGASHAMMAGQLAPKNLFDLRPDLQALILLAKLKRRNAETLFGEVANQLAKIGIQLLPALTFLDNHIAPKGHIAGPALKKRHVEDVEYGYEIAKESSRLDIGQTVVVRNGTVLAVEAFEGTNECIKRGGALGRDGSTMVKVSKPGQDMRFDVPVVGELTIETAKAAKIKIIGVEAGRTLLLDRPRVSAAAESAGITIYGIS</sequence>
<dbReference type="EMBL" id="BDCO01000002">
    <property type="protein sequence ID" value="GAT33503.1"/>
    <property type="molecule type" value="Genomic_DNA"/>
</dbReference>
<dbReference type="InterPro" id="IPR043167">
    <property type="entry name" value="LpxI_C_sf"/>
</dbReference>
<dbReference type="RefSeq" id="WP_075079230.1">
    <property type="nucleotide sequence ID" value="NZ_BDCO01000002.1"/>
</dbReference>
<dbReference type="STRING" id="690879.TSACC_21920"/>
<dbReference type="PANTHER" id="PTHR39962:SF1">
    <property type="entry name" value="LPXI FAMILY PROTEIN"/>
    <property type="match status" value="1"/>
</dbReference>
<dbReference type="Proteomes" id="UP000076023">
    <property type="component" value="Unassembled WGS sequence"/>
</dbReference>
<dbReference type="InParanoid" id="A0A146G850"/>
<evidence type="ECO:0000313" key="3">
    <source>
        <dbReference type="EMBL" id="GAT33503.1"/>
    </source>
</evidence>
<evidence type="ECO:0008006" key="5">
    <source>
        <dbReference type="Google" id="ProtNLM"/>
    </source>
</evidence>
<protein>
    <recommendedName>
        <fullName evidence="5">DUF1009 domain-containing protein</fullName>
    </recommendedName>
</protein>
<dbReference type="InterPro" id="IPR053174">
    <property type="entry name" value="LpxI"/>
</dbReference>
<dbReference type="InterPro" id="IPR041255">
    <property type="entry name" value="LpxI_N"/>
</dbReference>
<evidence type="ECO:0000259" key="1">
    <source>
        <dbReference type="Pfam" id="PF06230"/>
    </source>
</evidence>
<dbReference type="InterPro" id="IPR010415">
    <property type="entry name" value="LpxI_C"/>
</dbReference>
<organism evidence="3 4">
    <name type="scientific">Terrimicrobium sacchariphilum</name>
    <dbReference type="NCBI Taxonomy" id="690879"/>
    <lineage>
        <taxon>Bacteria</taxon>
        <taxon>Pseudomonadati</taxon>
        <taxon>Verrucomicrobiota</taxon>
        <taxon>Terrimicrobiia</taxon>
        <taxon>Terrimicrobiales</taxon>
        <taxon>Terrimicrobiaceae</taxon>
        <taxon>Terrimicrobium</taxon>
    </lineage>
</organism>
<gene>
    <name evidence="3" type="ORF">TSACC_21920</name>
</gene>
<dbReference type="OrthoDB" id="9789836at2"/>
<dbReference type="Gene3D" id="3.40.50.20">
    <property type="match status" value="1"/>
</dbReference>
<dbReference type="PANTHER" id="PTHR39962">
    <property type="entry name" value="BLL4848 PROTEIN"/>
    <property type="match status" value="1"/>
</dbReference>
<evidence type="ECO:0000313" key="4">
    <source>
        <dbReference type="Proteomes" id="UP000076023"/>
    </source>
</evidence>
<dbReference type="Gene3D" id="3.40.140.80">
    <property type="match status" value="1"/>
</dbReference>
<keyword evidence="4" id="KW-1185">Reference proteome</keyword>